<dbReference type="EMBL" id="CP000724">
    <property type="protein sequence ID" value="ABR48789.1"/>
    <property type="molecule type" value="Genomic_DNA"/>
</dbReference>
<proteinExistence type="predicted"/>
<dbReference type="eggNOG" id="ENOG502ZBVW">
    <property type="taxonomic scope" value="Bacteria"/>
</dbReference>
<accession>A6TRH1</accession>
<organism evidence="1 2">
    <name type="scientific">Alkaliphilus metalliredigens (strain QYMF)</name>
    <dbReference type="NCBI Taxonomy" id="293826"/>
    <lineage>
        <taxon>Bacteria</taxon>
        <taxon>Bacillati</taxon>
        <taxon>Bacillota</taxon>
        <taxon>Clostridia</taxon>
        <taxon>Peptostreptococcales</taxon>
        <taxon>Natronincolaceae</taxon>
        <taxon>Alkaliphilus</taxon>
    </lineage>
</organism>
<dbReference type="Proteomes" id="UP000001572">
    <property type="component" value="Chromosome"/>
</dbReference>
<evidence type="ECO:0000313" key="2">
    <source>
        <dbReference type="Proteomes" id="UP000001572"/>
    </source>
</evidence>
<evidence type="ECO:0000313" key="1">
    <source>
        <dbReference type="EMBL" id="ABR48789.1"/>
    </source>
</evidence>
<gene>
    <name evidence="1" type="ordered locus">Amet_2637</name>
</gene>
<sequence length="246" mass="29113">MIIIIVLSRLVNNKMKNKIIIKPETIINIRGDNLIQIDDAGSGSLLGGTLIGIVRVETNEYAHEIIPLEYYRGTNFENKVYIQYVLTIIKRLFKSLHVSKEEEIHMCRGYMFDQAKVWLKEEQYHFISTKIQDPLQSIIEKEFEKYTISLGLPLNMITYTKYPFHFHRILKWIYADYQIRSLLCKTGWKSWKKYGNLEISIDREKIKNNHLICLKCHEIILKDSFAAVKKYHSTRLNKVFLHQDCI</sequence>
<dbReference type="HOGENOM" id="CLU_111489_0_0_9"/>
<reference evidence="2" key="1">
    <citation type="journal article" date="2016" name="Genome Announc.">
        <title>Complete genome sequence of Alkaliphilus metalliredigens strain QYMF, an alkaliphilic and metal-reducing bacterium isolated from borax-contaminated leachate ponds.</title>
        <authorList>
            <person name="Hwang C."/>
            <person name="Copeland A."/>
            <person name="Lucas S."/>
            <person name="Lapidus A."/>
            <person name="Barry K."/>
            <person name="Detter J.C."/>
            <person name="Glavina Del Rio T."/>
            <person name="Hammon N."/>
            <person name="Israni S."/>
            <person name="Dalin E."/>
            <person name="Tice H."/>
            <person name="Pitluck S."/>
            <person name="Chertkov O."/>
            <person name="Brettin T."/>
            <person name="Bruce D."/>
            <person name="Han C."/>
            <person name="Schmutz J."/>
            <person name="Larimer F."/>
            <person name="Land M.L."/>
            <person name="Hauser L."/>
            <person name="Kyrpides N."/>
            <person name="Mikhailova N."/>
            <person name="Ye Q."/>
            <person name="Zhou J."/>
            <person name="Richardson P."/>
            <person name="Fields M.W."/>
        </authorList>
    </citation>
    <scope>NUCLEOTIDE SEQUENCE [LARGE SCALE GENOMIC DNA]</scope>
    <source>
        <strain evidence="2">QYMF</strain>
    </source>
</reference>
<protein>
    <submittedName>
        <fullName evidence="1">Uncharacterized protein</fullName>
    </submittedName>
</protein>
<name>A6TRH1_ALKMQ</name>
<dbReference type="KEGG" id="amt:Amet_2637"/>
<dbReference type="AlphaFoldDB" id="A6TRH1"/>
<keyword evidence="2" id="KW-1185">Reference proteome</keyword>